<keyword evidence="2" id="KW-0808">Transferase</keyword>
<comment type="caution">
    <text evidence="2">The sequence shown here is derived from an EMBL/GenBank/DDBJ whole genome shotgun (WGS) entry which is preliminary data.</text>
</comment>
<evidence type="ECO:0000313" key="3">
    <source>
        <dbReference type="Proteomes" id="UP000288805"/>
    </source>
</evidence>
<proteinExistence type="predicted"/>
<evidence type="ECO:0000313" key="2">
    <source>
        <dbReference type="EMBL" id="RVX15174.1"/>
    </source>
</evidence>
<dbReference type="GO" id="GO:0004674">
    <property type="term" value="F:protein serine/threonine kinase activity"/>
    <property type="evidence" value="ECO:0007669"/>
    <property type="project" value="UniProtKB-KW"/>
</dbReference>
<dbReference type="Proteomes" id="UP000288805">
    <property type="component" value="Unassembled WGS sequence"/>
</dbReference>
<name>A0A438K1T4_VITVI</name>
<feature type="compositionally biased region" description="Basic and acidic residues" evidence="1">
    <location>
        <begin position="38"/>
        <end position="50"/>
    </location>
</feature>
<dbReference type="EMBL" id="QGNW01000019">
    <property type="protein sequence ID" value="RVX15174.1"/>
    <property type="molecule type" value="Genomic_DNA"/>
</dbReference>
<sequence length="264" mass="29257">MAEPIRSGGDISTEIGIPTGLNRIKTRRESSKDQLNWKPDDDDKFHESRPRGISRPPANQKHNKGHAKFAGSIEGFHKGKKIARWFTSHLSKDSSQGFDDVPPKVQDSNSKVKAPDKEGSTRTKQWKEGKHLTGKQSSPEGLSSIKVPKGLKSFSHELGPKGGIPPSHPRAHSYNDLKGAWGCNALPYPCLSRTLTEYARFATILLPVKEINLGCVWIPQDECECIVMNVMLNAIKEYNHVITNNHLVSDVTTKALEPTYGIES</sequence>
<organism evidence="2 3">
    <name type="scientific">Vitis vinifera</name>
    <name type="common">Grape</name>
    <dbReference type="NCBI Taxonomy" id="29760"/>
    <lineage>
        <taxon>Eukaryota</taxon>
        <taxon>Viridiplantae</taxon>
        <taxon>Streptophyta</taxon>
        <taxon>Embryophyta</taxon>
        <taxon>Tracheophyta</taxon>
        <taxon>Spermatophyta</taxon>
        <taxon>Magnoliopsida</taxon>
        <taxon>eudicotyledons</taxon>
        <taxon>Gunneridae</taxon>
        <taxon>Pentapetalae</taxon>
        <taxon>rosids</taxon>
        <taxon>Vitales</taxon>
        <taxon>Vitaceae</taxon>
        <taxon>Viteae</taxon>
        <taxon>Vitis</taxon>
    </lineage>
</organism>
<gene>
    <name evidence="2" type="primary">IRE4_0</name>
    <name evidence="2" type="ORF">CK203_007896</name>
</gene>
<evidence type="ECO:0000256" key="1">
    <source>
        <dbReference type="SAM" id="MobiDB-lite"/>
    </source>
</evidence>
<dbReference type="AlphaFoldDB" id="A0A438K1T4"/>
<feature type="compositionally biased region" description="Basic and acidic residues" evidence="1">
    <location>
        <begin position="113"/>
        <end position="131"/>
    </location>
</feature>
<feature type="region of interest" description="Disordered" evidence="1">
    <location>
        <begin position="1"/>
        <end position="74"/>
    </location>
</feature>
<feature type="region of interest" description="Disordered" evidence="1">
    <location>
        <begin position="92"/>
        <end position="146"/>
    </location>
</feature>
<keyword evidence="2" id="KW-0418">Kinase</keyword>
<accession>A0A438K1T4</accession>
<protein>
    <submittedName>
        <fullName evidence="2">Putative serine/threonine protein kinase IRE4</fullName>
    </submittedName>
</protein>
<reference evidence="2 3" key="1">
    <citation type="journal article" date="2018" name="PLoS Genet.">
        <title>Population sequencing reveals clonal diversity and ancestral inbreeding in the grapevine cultivar Chardonnay.</title>
        <authorList>
            <person name="Roach M.J."/>
            <person name="Johnson D.L."/>
            <person name="Bohlmann J."/>
            <person name="van Vuuren H.J."/>
            <person name="Jones S.J."/>
            <person name="Pretorius I.S."/>
            <person name="Schmidt S.A."/>
            <person name="Borneman A.R."/>
        </authorList>
    </citation>
    <scope>NUCLEOTIDE SEQUENCE [LARGE SCALE GENOMIC DNA]</scope>
    <source>
        <strain evidence="3">cv. Chardonnay</strain>
        <tissue evidence="2">Leaf</tissue>
    </source>
</reference>
<keyword evidence="2" id="KW-0723">Serine/threonine-protein kinase</keyword>